<protein>
    <submittedName>
        <fullName evidence="1">Uncharacterized protein</fullName>
    </submittedName>
</protein>
<proteinExistence type="predicted"/>
<name>A0A8S5RDQ4_9VIRU</name>
<organism evidence="1">
    <name type="scientific">virus sp. ctkyY8</name>
    <dbReference type="NCBI Taxonomy" id="2827995"/>
    <lineage>
        <taxon>Viruses</taxon>
    </lineage>
</organism>
<reference evidence="1" key="1">
    <citation type="journal article" date="2021" name="Proc. Natl. Acad. Sci. U.S.A.">
        <title>A Catalog of Tens of Thousands of Viruses from Human Metagenomes Reveals Hidden Associations with Chronic Diseases.</title>
        <authorList>
            <person name="Tisza M.J."/>
            <person name="Buck C.B."/>
        </authorList>
    </citation>
    <scope>NUCLEOTIDE SEQUENCE</scope>
    <source>
        <strain evidence="1">CtkyY8</strain>
    </source>
</reference>
<accession>A0A8S5RDQ4</accession>
<dbReference type="EMBL" id="BK059095">
    <property type="protein sequence ID" value="DAE29520.1"/>
    <property type="molecule type" value="Genomic_DNA"/>
</dbReference>
<sequence>MDIVAWLPNPETDIKTPTATPEDFFWSFL</sequence>
<evidence type="ECO:0000313" key="1">
    <source>
        <dbReference type="EMBL" id="DAE29520.1"/>
    </source>
</evidence>